<name>A0A9J5Z4U9_SOLCO</name>
<organism evidence="1 2">
    <name type="scientific">Solanum commersonii</name>
    <name type="common">Commerson's wild potato</name>
    <name type="synonym">Commerson's nightshade</name>
    <dbReference type="NCBI Taxonomy" id="4109"/>
    <lineage>
        <taxon>Eukaryota</taxon>
        <taxon>Viridiplantae</taxon>
        <taxon>Streptophyta</taxon>
        <taxon>Embryophyta</taxon>
        <taxon>Tracheophyta</taxon>
        <taxon>Spermatophyta</taxon>
        <taxon>Magnoliopsida</taxon>
        <taxon>eudicotyledons</taxon>
        <taxon>Gunneridae</taxon>
        <taxon>Pentapetalae</taxon>
        <taxon>asterids</taxon>
        <taxon>lamiids</taxon>
        <taxon>Solanales</taxon>
        <taxon>Solanaceae</taxon>
        <taxon>Solanoideae</taxon>
        <taxon>Solaneae</taxon>
        <taxon>Solanum</taxon>
    </lineage>
</organism>
<protein>
    <submittedName>
        <fullName evidence="1">Uncharacterized protein</fullName>
    </submittedName>
</protein>
<evidence type="ECO:0000313" key="2">
    <source>
        <dbReference type="Proteomes" id="UP000824120"/>
    </source>
</evidence>
<dbReference type="Proteomes" id="UP000824120">
    <property type="component" value="Chromosome 5"/>
</dbReference>
<sequence length="49" mass="5822">MRTPAGPRNTRDLQNVQYVGLCLTTVKQKILTESMRETERKPRNKDKRY</sequence>
<dbReference type="AlphaFoldDB" id="A0A9J5Z4U9"/>
<evidence type="ECO:0000313" key="1">
    <source>
        <dbReference type="EMBL" id="KAG5606952.1"/>
    </source>
</evidence>
<reference evidence="1 2" key="1">
    <citation type="submission" date="2020-09" db="EMBL/GenBank/DDBJ databases">
        <title>De no assembly of potato wild relative species, Solanum commersonii.</title>
        <authorList>
            <person name="Cho K."/>
        </authorList>
    </citation>
    <scope>NUCLEOTIDE SEQUENCE [LARGE SCALE GENOMIC DNA]</scope>
    <source>
        <strain evidence="1">LZ3.2</strain>
        <tissue evidence="1">Leaf</tissue>
    </source>
</reference>
<gene>
    <name evidence="1" type="ORF">H5410_028444</name>
</gene>
<dbReference type="EMBL" id="JACXVP010000005">
    <property type="protein sequence ID" value="KAG5606952.1"/>
    <property type="molecule type" value="Genomic_DNA"/>
</dbReference>
<keyword evidence="2" id="KW-1185">Reference proteome</keyword>
<comment type="caution">
    <text evidence="1">The sequence shown here is derived from an EMBL/GenBank/DDBJ whole genome shotgun (WGS) entry which is preliminary data.</text>
</comment>
<accession>A0A9J5Z4U9</accession>
<proteinExistence type="predicted"/>